<reference evidence="1" key="2">
    <citation type="journal article" date="2015" name="Data Brief">
        <title>Shoot transcriptome of the giant reed, Arundo donax.</title>
        <authorList>
            <person name="Barrero R.A."/>
            <person name="Guerrero F.D."/>
            <person name="Moolhuijzen P."/>
            <person name="Goolsby J.A."/>
            <person name="Tidwell J."/>
            <person name="Bellgard S.E."/>
            <person name="Bellgard M.I."/>
        </authorList>
    </citation>
    <scope>NUCLEOTIDE SEQUENCE</scope>
    <source>
        <tissue evidence="1">Shoot tissue taken approximately 20 cm above the soil surface</tissue>
    </source>
</reference>
<dbReference type="AlphaFoldDB" id="A0A0A9A2D9"/>
<evidence type="ECO:0000313" key="1">
    <source>
        <dbReference type="EMBL" id="JAD45266.1"/>
    </source>
</evidence>
<dbReference type="EMBL" id="GBRH01252629">
    <property type="protein sequence ID" value="JAD45266.1"/>
    <property type="molecule type" value="Transcribed_RNA"/>
</dbReference>
<proteinExistence type="predicted"/>
<reference evidence="1" key="1">
    <citation type="submission" date="2014-09" db="EMBL/GenBank/DDBJ databases">
        <authorList>
            <person name="Magalhaes I.L.F."/>
            <person name="Oliveira U."/>
            <person name="Santos F.R."/>
            <person name="Vidigal T.H.D.A."/>
            <person name="Brescovit A.D."/>
            <person name="Santos A.J."/>
        </authorList>
    </citation>
    <scope>NUCLEOTIDE SEQUENCE</scope>
    <source>
        <tissue evidence="1">Shoot tissue taken approximately 20 cm above the soil surface</tissue>
    </source>
</reference>
<protein>
    <submittedName>
        <fullName evidence="1">Uncharacterized protein</fullName>
    </submittedName>
</protein>
<accession>A0A0A9A2D9</accession>
<name>A0A0A9A2D9_ARUDO</name>
<sequence length="32" mass="3789">MLVHYLFRCISVMLFLLPQLHIKGIISERVAF</sequence>
<organism evidence="1">
    <name type="scientific">Arundo donax</name>
    <name type="common">Giant reed</name>
    <name type="synonym">Donax arundinaceus</name>
    <dbReference type="NCBI Taxonomy" id="35708"/>
    <lineage>
        <taxon>Eukaryota</taxon>
        <taxon>Viridiplantae</taxon>
        <taxon>Streptophyta</taxon>
        <taxon>Embryophyta</taxon>
        <taxon>Tracheophyta</taxon>
        <taxon>Spermatophyta</taxon>
        <taxon>Magnoliopsida</taxon>
        <taxon>Liliopsida</taxon>
        <taxon>Poales</taxon>
        <taxon>Poaceae</taxon>
        <taxon>PACMAD clade</taxon>
        <taxon>Arundinoideae</taxon>
        <taxon>Arundineae</taxon>
        <taxon>Arundo</taxon>
    </lineage>
</organism>